<dbReference type="Pfam" id="PF09749">
    <property type="entry name" value="HVSL"/>
    <property type="match status" value="1"/>
</dbReference>
<dbReference type="STRING" id="7159.Q16WV0"/>
<dbReference type="PaxDb" id="7159-AAEL009090-PA"/>
<reference evidence="8" key="3">
    <citation type="submission" date="2012-09" db="EMBL/GenBank/DDBJ databases">
        <authorList>
            <consortium name="VectorBase"/>
        </authorList>
    </citation>
    <scope>NUCLEOTIDE SEQUENCE</scope>
    <source>
        <strain evidence="8">Liverpool</strain>
    </source>
</reference>
<evidence type="ECO:0000256" key="7">
    <source>
        <dbReference type="SAM" id="MobiDB-lite"/>
    </source>
</evidence>
<dbReference type="PANTHER" id="PTHR13522">
    <property type="entry name" value="U6 SNRNA PHOSPHODIESTERASE 1"/>
    <property type="match status" value="1"/>
</dbReference>
<reference evidence="8" key="2">
    <citation type="journal article" date="2007" name="Science">
        <title>Genome sequence of Aedes aegypti, a major arbovirus vector.</title>
        <authorList>
            <person name="Nene V."/>
            <person name="Wortman J.R."/>
            <person name="Lawson D."/>
            <person name="Haas B."/>
            <person name="Kodira C."/>
            <person name="Tu Z.J."/>
            <person name="Loftus B."/>
            <person name="Xi Z."/>
            <person name="Megy K."/>
            <person name="Grabherr M."/>
            <person name="Ren Q."/>
            <person name="Zdobnov E.M."/>
            <person name="Lobo N.F."/>
            <person name="Campbell K.S."/>
            <person name="Brown S.E."/>
            <person name="Bonaldo M.F."/>
            <person name="Zhu J."/>
            <person name="Sinkins S.P."/>
            <person name="Hogenkamp D.G."/>
            <person name="Amedeo P."/>
            <person name="Arensburger P."/>
            <person name="Atkinson P.W."/>
            <person name="Bidwell S."/>
            <person name="Biedler J."/>
            <person name="Birney E."/>
            <person name="Bruggner R.V."/>
            <person name="Costas J."/>
            <person name="Coy M.R."/>
            <person name="Crabtree J."/>
            <person name="Crawford M."/>
            <person name="Debruyn B."/>
            <person name="Decaprio D."/>
            <person name="Eiglmeier K."/>
            <person name="Eisenstadt E."/>
            <person name="El-Dorry H."/>
            <person name="Gelbart W.M."/>
            <person name="Gomes S.L."/>
            <person name="Hammond M."/>
            <person name="Hannick L.I."/>
            <person name="Hogan J.R."/>
            <person name="Holmes M.H."/>
            <person name="Jaffe D."/>
            <person name="Johnston J.S."/>
            <person name="Kennedy R.C."/>
            <person name="Koo H."/>
            <person name="Kravitz S."/>
            <person name="Kriventseva E.V."/>
            <person name="Kulp D."/>
            <person name="Labutti K."/>
            <person name="Lee E."/>
            <person name="Li S."/>
            <person name="Lovin D.D."/>
            <person name="Mao C."/>
            <person name="Mauceli E."/>
            <person name="Menck C.F."/>
            <person name="Miller J.R."/>
            <person name="Montgomery P."/>
            <person name="Mori A."/>
            <person name="Nascimento A.L."/>
            <person name="Naveira H.F."/>
            <person name="Nusbaum C."/>
            <person name="O'leary S."/>
            <person name="Orvis J."/>
            <person name="Pertea M."/>
            <person name="Quesneville H."/>
            <person name="Reidenbach K.R."/>
            <person name="Rogers Y.H."/>
            <person name="Roth C.W."/>
            <person name="Schneider J.R."/>
            <person name="Schatz M."/>
            <person name="Shumway M."/>
            <person name="Stanke M."/>
            <person name="Stinson E.O."/>
            <person name="Tubio J.M."/>
            <person name="Vanzee J.P."/>
            <person name="Verjovski-Almeida S."/>
            <person name="Werner D."/>
            <person name="White O."/>
            <person name="Wyder S."/>
            <person name="Zeng Q."/>
            <person name="Zhao Q."/>
            <person name="Zhao Y."/>
            <person name="Hill C.A."/>
            <person name="Raikhel A.S."/>
            <person name="Soares M.B."/>
            <person name="Knudson D.L."/>
            <person name="Lee N.H."/>
            <person name="Galagan J."/>
            <person name="Salzberg S.L."/>
            <person name="Paulsen I.T."/>
            <person name="Dimopoulos G."/>
            <person name="Collins F.H."/>
            <person name="Birren B."/>
            <person name="Fraser-Liggett C.M."/>
            <person name="Severson D.W."/>
        </authorList>
    </citation>
    <scope>NUCLEOTIDE SEQUENCE [LARGE SCALE GENOMIC DNA]</scope>
    <source>
        <strain evidence="8">Liverpool</strain>
    </source>
</reference>
<keyword evidence="3" id="KW-0456">Lyase</keyword>
<dbReference type="eggNOG" id="KOG3102">
    <property type="taxonomic scope" value="Eukaryota"/>
</dbReference>
<proteinExistence type="inferred from homology"/>
<evidence type="ECO:0000256" key="1">
    <source>
        <dbReference type="ARBA" id="ARBA00022722"/>
    </source>
</evidence>
<dbReference type="GO" id="GO:0034477">
    <property type="term" value="P:U6 snRNA 3'-end processing"/>
    <property type="evidence" value="ECO:0007669"/>
    <property type="project" value="UniProtKB-UniRule"/>
</dbReference>
<dbReference type="VEuPathDB" id="VectorBase:AAEL009090"/>
<feature type="active site" description="Proton donor/acceptor" evidence="6">
    <location>
        <position position="126"/>
    </location>
</feature>
<dbReference type="OMA" id="YTNPRPH"/>
<dbReference type="KEGG" id="aag:5571455"/>
<dbReference type="PANTHER" id="PTHR13522:SF3">
    <property type="entry name" value="U6 SNRNA PHOSPHODIESTERASE 1"/>
    <property type="match status" value="1"/>
</dbReference>
<evidence type="ECO:0000256" key="5">
    <source>
        <dbReference type="ARBA" id="ARBA00029300"/>
    </source>
</evidence>
<dbReference type="InterPro" id="IPR009097">
    <property type="entry name" value="Cyclic_Pdiesterase"/>
</dbReference>
<keyword evidence="2 6" id="KW-0378">Hydrolase</keyword>
<keyword evidence="1 6" id="KW-0540">Nuclease</keyword>
<evidence type="ECO:0000256" key="4">
    <source>
        <dbReference type="ARBA" id="ARBA00023242"/>
    </source>
</evidence>
<comment type="catalytic activity">
    <reaction evidence="5">
        <text>a 3'-end uridylyl-uridine-RNA = a 3'-end 2',3'-cyclophospho-uridine-RNA + uridine</text>
        <dbReference type="Rhea" id="RHEA:46052"/>
        <dbReference type="Rhea" id="RHEA-COMP:17384"/>
        <dbReference type="Rhea" id="RHEA-COMP:17385"/>
        <dbReference type="ChEBI" id="CHEBI:16704"/>
        <dbReference type="ChEBI" id="CHEBI:85643"/>
        <dbReference type="ChEBI" id="CHEBI:85644"/>
    </reaction>
    <physiologicalReaction direction="left-to-right" evidence="5">
        <dbReference type="Rhea" id="RHEA:46053"/>
    </physiologicalReaction>
</comment>
<feature type="region of interest" description="Disordered" evidence="7">
    <location>
        <begin position="26"/>
        <end position="76"/>
    </location>
</feature>
<dbReference type="Gene3D" id="3.90.1140.10">
    <property type="entry name" value="Cyclic phosphodiesterase"/>
    <property type="match status" value="1"/>
</dbReference>
<organism evidence="8 9">
    <name type="scientific">Aedes aegypti</name>
    <name type="common">Yellowfever mosquito</name>
    <name type="synonym">Culex aegypti</name>
    <dbReference type="NCBI Taxonomy" id="7159"/>
    <lineage>
        <taxon>Eukaryota</taxon>
        <taxon>Metazoa</taxon>
        <taxon>Ecdysozoa</taxon>
        <taxon>Arthropoda</taxon>
        <taxon>Hexapoda</taxon>
        <taxon>Insecta</taxon>
        <taxon>Pterygota</taxon>
        <taxon>Neoptera</taxon>
        <taxon>Endopterygota</taxon>
        <taxon>Diptera</taxon>
        <taxon>Nematocera</taxon>
        <taxon>Culicoidea</taxon>
        <taxon>Culicidae</taxon>
        <taxon>Culicinae</taxon>
        <taxon>Aedini</taxon>
        <taxon>Aedes</taxon>
        <taxon>Stegomyia</taxon>
    </lineage>
</organism>
<dbReference type="SUPFAM" id="SSF55144">
    <property type="entry name" value="LigT-like"/>
    <property type="match status" value="1"/>
</dbReference>
<accession>Q16WV0</accession>
<evidence type="ECO:0000256" key="2">
    <source>
        <dbReference type="ARBA" id="ARBA00022801"/>
    </source>
</evidence>
<dbReference type="OrthoDB" id="49151at2759"/>
<comment type="similarity">
    <text evidence="6">Belongs to the 2H phosphoesterase superfamily. USB1 family.</text>
</comment>
<evidence type="ECO:0000256" key="6">
    <source>
        <dbReference type="HAMAP-Rule" id="MF_03040"/>
    </source>
</evidence>
<comment type="function">
    <text evidence="6">Phosphodiesterase responsible for the U6 snRNA 3' end processing. Acts as an exoribonuclease (RNase) responsible for trimming the poly(U) tract of the last nucleotides in the pre-U6 snRNA molecule, leading to the formation of mature U6 snRNA.</text>
</comment>
<name>Q16WV0_AEDAE</name>
<reference evidence="8" key="1">
    <citation type="submission" date="2005-10" db="EMBL/GenBank/DDBJ databases">
        <authorList>
            <person name="Loftus B.J."/>
            <person name="Nene V.M."/>
            <person name="Hannick L.I."/>
            <person name="Bidwell S."/>
            <person name="Haas B."/>
            <person name="Amedeo P."/>
            <person name="Orvis J."/>
            <person name="Wortman J.R."/>
            <person name="White O.R."/>
            <person name="Salzberg S."/>
            <person name="Shumway M."/>
            <person name="Koo H."/>
            <person name="Zhao Y."/>
            <person name="Holmes M."/>
            <person name="Miller J."/>
            <person name="Schatz M."/>
            <person name="Pop M."/>
            <person name="Pai G."/>
            <person name="Utterback T."/>
            <person name="Rogers Y.-H."/>
            <person name="Kravitz S."/>
            <person name="Fraser C.M."/>
        </authorList>
    </citation>
    <scope>NUCLEOTIDE SEQUENCE</scope>
    <source>
        <strain evidence="8">Liverpool</strain>
    </source>
</reference>
<dbReference type="Proteomes" id="UP000682892">
    <property type="component" value="Unassembled WGS sequence"/>
</dbReference>
<protein>
    <recommendedName>
        <fullName evidence="6">U6 snRNA phosphodiesterase</fullName>
        <ecNumber evidence="6">3.1.4.-</ecNumber>
    </recommendedName>
</protein>
<evidence type="ECO:0000256" key="3">
    <source>
        <dbReference type="ARBA" id="ARBA00023239"/>
    </source>
</evidence>
<feature type="active site" description="Proton donor/acceptor" evidence="6">
    <location>
        <position position="215"/>
    </location>
</feature>
<comment type="subcellular location">
    <subcellularLocation>
        <location evidence="6">Nucleus</location>
    </subcellularLocation>
</comment>
<dbReference type="GO" id="GO:1990838">
    <property type="term" value="F:poly(U)-specific exoribonuclease activity, producing 3' uridine cyclic phosphate ends"/>
    <property type="evidence" value="ECO:0007669"/>
    <property type="project" value="UniProtKB-UniRule"/>
</dbReference>
<dbReference type="PhylomeDB" id="Q16WV0"/>
<dbReference type="HOGENOM" id="CLU_057212_2_0_1"/>
<dbReference type="GO" id="GO:0016829">
    <property type="term" value="F:lyase activity"/>
    <property type="evidence" value="ECO:0007669"/>
    <property type="project" value="UniProtKB-KW"/>
</dbReference>
<gene>
    <name evidence="8" type="ORF">AaeL_AAEL009090</name>
</gene>
<dbReference type="AlphaFoldDB" id="Q16WV0"/>
<dbReference type="EMBL" id="CH477554">
    <property type="protein sequence ID" value="EAT39061.1"/>
    <property type="molecule type" value="Genomic_DNA"/>
</dbReference>
<evidence type="ECO:0000313" key="9">
    <source>
        <dbReference type="Proteomes" id="UP000682892"/>
    </source>
</evidence>
<dbReference type="GO" id="GO:0005634">
    <property type="term" value="C:nucleus"/>
    <property type="evidence" value="ECO:0007669"/>
    <property type="project" value="UniProtKB-SubCell"/>
</dbReference>
<dbReference type="EC" id="3.1.4.-" evidence="6"/>
<evidence type="ECO:0000313" key="8">
    <source>
        <dbReference type="EMBL" id="EAT39061.1"/>
    </source>
</evidence>
<keyword evidence="4 6" id="KW-0539">Nucleus</keyword>
<dbReference type="HAMAP" id="MF_03040">
    <property type="entry name" value="USB1"/>
    <property type="match status" value="1"/>
</dbReference>
<dbReference type="InterPro" id="IPR027521">
    <property type="entry name" value="Usb1"/>
</dbReference>
<sequence>MLINVFSSIDGSHARLLDTNPMHNIQQYSSSESDENDDPQNKHSARLPPSKELLRVPTTSDAPDSERDPSKHQGRVRSFAHERGIWASYVFIDYNEIDAFDDLQKQLIEKSMKDLDLELNRVDDLHLSLTKTFVLRHHNIAAFVENVRSAISGTKRFRISLSDLAVYTNEENTRTFLAVKVADQSCGPLSFLVEKLDTSMREYKLPTFYKDPSFHVSLLWCLGNRRQLLDDNMPTLQETFSALYEEEYCDMNINVKMLNFKCGNKYYSFDLL</sequence>